<keyword evidence="8" id="KW-0594">Phospholipid biosynthesis</keyword>
<dbReference type="PANTHER" id="PTHR43616:SF5">
    <property type="entry name" value="GLYCEROL DEHYDROGENASE 1"/>
    <property type="match status" value="1"/>
</dbReference>
<dbReference type="SUPFAM" id="SSF56796">
    <property type="entry name" value="Dehydroquinate synthase-like"/>
    <property type="match status" value="1"/>
</dbReference>
<keyword evidence="2" id="KW-0444">Lipid biosynthesis</keyword>
<dbReference type="CDD" id="cd08175">
    <property type="entry name" value="G1PDH"/>
    <property type="match status" value="1"/>
</dbReference>
<name>A0A3B0TD22_9ZZZZ</name>
<dbReference type="GO" id="GO:0050492">
    <property type="term" value="F:glycerol-1-phosphate dehydrogenase [NAD(P)+] activity"/>
    <property type="evidence" value="ECO:0007669"/>
    <property type="project" value="UniProtKB-EC"/>
</dbReference>
<keyword evidence="9" id="KW-1208">Phospholipid metabolism</keyword>
<evidence type="ECO:0000256" key="8">
    <source>
        <dbReference type="ARBA" id="ARBA00023209"/>
    </source>
</evidence>
<dbReference type="GO" id="GO:0008654">
    <property type="term" value="P:phospholipid biosynthetic process"/>
    <property type="evidence" value="ECO:0007669"/>
    <property type="project" value="UniProtKB-KW"/>
</dbReference>
<keyword evidence="1" id="KW-0963">Cytoplasm</keyword>
<gene>
    <name evidence="10" type="ORF">MNBD_ALPHA09-205</name>
</gene>
<organism evidence="10">
    <name type="scientific">hydrothermal vent metagenome</name>
    <dbReference type="NCBI Taxonomy" id="652676"/>
    <lineage>
        <taxon>unclassified sequences</taxon>
        <taxon>metagenomes</taxon>
        <taxon>ecological metagenomes</taxon>
    </lineage>
</organism>
<protein>
    <submittedName>
        <fullName evidence="10">Glycerol-1-phosphate dehydrogenase [NAD(P)]</fullName>
        <ecNumber evidence="10">1.1.1.261</ecNumber>
    </submittedName>
</protein>
<evidence type="ECO:0000256" key="9">
    <source>
        <dbReference type="ARBA" id="ARBA00023264"/>
    </source>
</evidence>
<dbReference type="InterPro" id="IPR016205">
    <property type="entry name" value="Glycerol_DH"/>
</dbReference>
<dbReference type="EC" id="1.1.1.261" evidence="10"/>
<dbReference type="AlphaFoldDB" id="A0A3B0TD22"/>
<dbReference type="EMBL" id="UOEM01000097">
    <property type="protein sequence ID" value="VAW16385.1"/>
    <property type="molecule type" value="Genomic_DNA"/>
</dbReference>
<accession>A0A3B0TD22</accession>
<dbReference type="Pfam" id="PF13685">
    <property type="entry name" value="Fe-ADH_2"/>
    <property type="match status" value="1"/>
</dbReference>
<evidence type="ECO:0000256" key="6">
    <source>
        <dbReference type="ARBA" id="ARBA00023027"/>
    </source>
</evidence>
<dbReference type="GO" id="GO:0046872">
    <property type="term" value="F:metal ion binding"/>
    <property type="evidence" value="ECO:0007669"/>
    <property type="project" value="UniProtKB-KW"/>
</dbReference>
<keyword evidence="3" id="KW-0479">Metal-binding</keyword>
<dbReference type="GO" id="GO:0005829">
    <property type="term" value="C:cytosol"/>
    <property type="evidence" value="ECO:0007669"/>
    <property type="project" value="TreeGrafter"/>
</dbReference>
<reference evidence="10" key="1">
    <citation type="submission" date="2018-06" db="EMBL/GenBank/DDBJ databases">
        <authorList>
            <person name="Zhirakovskaya E."/>
        </authorList>
    </citation>
    <scope>NUCLEOTIDE SEQUENCE</scope>
</reference>
<evidence type="ECO:0000256" key="5">
    <source>
        <dbReference type="ARBA" id="ARBA00023002"/>
    </source>
</evidence>
<dbReference type="PANTHER" id="PTHR43616">
    <property type="entry name" value="GLYCEROL DEHYDROGENASE"/>
    <property type="match status" value="1"/>
</dbReference>
<keyword evidence="6" id="KW-0520">NAD</keyword>
<dbReference type="Gene3D" id="1.20.1090.10">
    <property type="entry name" value="Dehydroquinate synthase-like - alpha domain"/>
    <property type="match status" value="1"/>
</dbReference>
<evidence type="ECO:0000256" key="1">
    <source>
        <dbReference type="ARBA" id="ARBA00022490"/>
    </source>
</evidence>
<evidence type="ECO:0000256" key="7">
    <source>
        <dbReference type="ARBA" id="ARBA00023098"/>
    </source>
</evidence>
<evidence type="ECO:0000256" key="2">
    <source>
        <dbReference type="ARBA" id="ARBA00022516"/>
    </source>
</evidence>
<evidence type="ECO:0000313" key="10">
    <source>
        <dbReference type="EMBL" id="VAW16385.1"/>
    </source>
</evidence>
<sequence>MDNWQTTFKQTIAAAIERSENIAAIEVGRGALARAGQLCRRHFDGNAVLVFADEAAFAAAGDVAVSALKSAGLTVDSHILPASPRPKPTVALGEDFAGRLERGVVPMALGSGVMNDLVKYAAFRRGVRYFCIATAASMDGYCSGGAPLADKGFKITIPCRPPKAILADLEVIAAAPPRMTACGYGDLAGKVAAGADWLVADALGIEPLDDIAWPLVQDNLRQLLERPEALAGGDIEATARLFAGLNICGLAMEFHGSSRPASGADHQIAHMWEMEELAHRGEPVAHGACVAIGTITVLALYDWLIGQDLTKLDIGTCVDRAPDWDMAVAQIRHHIPEQRIAERAIGEMAEKYIDGEALRSRLCDIKDAWPALRDRLTTSLMRAPDMAHHLKMAGSVYDPSHIGIGPERLKATVYSSRFIRRRYTILDLLAQTGLLDTAVRATVSKEVLDPARRPTMRGN</sequence>
<dbReference type="InterPro" id="IPR032837">
    <property type="entry name" value="G1PDH"/>
</dbReference>
<proteinExistence type="predicted"/>
<keyword evidence="7" id="KW-0443">Lipid metabolism</keyword>
<keyword evidence="4" id="KW-0521">NADP</keyword>
<evidence type="ECO:0000256" key="3">
    <source>
        <dbReference type="ARBA" id="ARBA00022723"/>
    </source>
</evidence>
<keyword evidence="5 10" id="KW-0560">Oxidoreductase</keyword>
<dbReference type="Gene3D" id="3.40.50.1970">
    <property type="match status" value="1"/>
</dbReference>
<evidence type="ECO:0000256" key="4">
    <source>
        <dbReference type="ARBA" id="ARBA00022857"/>
    </source>
</evidence>